<comment type="caution">
    <text evidence="1">The sequence shown here is derived from an EMBL/GenBank/DDBJ whole genome shotgun (WGS) entry which is preliminary data.</text>
</comment>
<dbReference type="Pfam" id="PF05494">
    <property type="entry name" value="MlaC"/>
    <property type="match status" value="1"/>
</dbReference>
<protein>
    <recommendedName>
        <fullName evidence="2">ABC transporter substrate-binding protein</fullName>
    </recommendedName>
</protein>
<dbReference type="PANTHER" id="PTHR36573:SF1">
    <property type="entry name" value="INTERMEMBRANE PHOSPHOLIPID TRANSPORT SYSTEM BINDING PROTEIN MLAC"/>
    <property type="match status" value="1"/>
</dbReference>
<reference evidence="1" key="1">
    <citation type="journal article" date="2015" name="Nature">
        <title>Complex archaea that bridge the gap between prokaryotes and eukaryotes.</title>
        <authorList>
            <person name="Spang A."/>
            <person name="Saw J.H."/>
            <person name="Jorgensen S.L."/>
            <person name="Zaremba-Niedzwiedzka K."/>
            <person name="Martijn J."/>
            <person name="Lind A.E."/>
            <person name="van Eijk R."/>
            <person name="Schleper C."/>
            <person name="Guy L."/>
            <person name="Ettema T.J."/>
        </authorList>
    </citation>
    <scope>NUCLEOTIDE SEQUENCE</scope>
</reference>
<gene>
    <name evidence="1" type="ORF">LCGC14_1073560</name>
</gene>
<name>A0A0F9MMA7_9ZZZZ</name>
<organism evidence="1">
    <name type="scientific">marine sediment metagenome</name>
    <dbReference type="NCBI Taxonomy" id="412755"/>
    <lineage>
        <taxon>unclassified sequences</taxon>
        <taxon>metagenomes</taxon>
        <taxon>ecological metagenomes</taxon>
    </lineage>
</organism>
<dbReference type="InterPro" id="IPR042245">
    <property type="entry name" value="Tgt2/MlaC_sf"/>
</dbReference>
<evidence type="ECO:0008006" key="2">
    <source>
        <dbReference type="Google" id="ProtNLM"/>
    </source>
</evidence>
<evidence type="ECO:0000313" key="1">
    <source>
        <dbReference type="EMBL" id="KKN06804.1"/>
    </source>
</evidence>
<sequence length="203" mass="24293">MFLPLSSTFMMAAEPRNLIMETLDRGLTILKDPSLNVSEKIQERRQKYFEEISPIIDFEEMSKRALAQHWDKRSPEEKREFVELFTELLLNNYIEKIYHCSREEIVCLGEKLKNNSSKVKIKFITNKGKDIKVNFCLLYKQGKWKIYDMIVKGMSLIKHYRRQFDSILVKSSYEELFQKLKEKIAKQNHQQIKKLALNTYTHY</sequence>
<dbReference type="InterPro" id="IPR008869">
    <property type="entry name" value="MlaC/ttg2D"/>
</dbReference>
<dbReference type="AlphaFoldDB" id="A0A0F9MMA7"/>
<dbReference type="PANTHER" id="PTHR36573">
    <property type="entry name" value="INTERMEMBRANE PHOSPHOLIPID TRANSPORT SYSTEM BINDING PROTEIN MLAC"/>
    <property type="match status" value="1"/>
</dbReference>
<dbReference type="EMBL" id="LAZR01004642">
    <property type="protein sequence ID" value="KKN06804.1"/>
    <property type="molecule type" value="Genomic_DNA"/>
</dbReference>
<dbReference type="Gene3D" id="3.10.450.710">
    <property type="entry name" value="Tgt2/MlaC"/>
    <property type="match status" value="1"/>
</dbReference>
<dbReference type="PIRSF" id="PIRSF004649">
    <property type="entry name" value="MlaC"/>
    <property type="match status" value="1"/>
</dbReference>
<accession>A0A0F9MMA7</accession>
<proteinExistence type="predicted"/>